<protein>
    <submittedName>
        <fullName evidence="2">Uncharacterized protein</fullName>
    </submittedName>
</protein>
<dbReference type="PANTHER" id="PTHR46043">
    <property type="entry name" value="ARM REPEAT SUPERFAMILY PROTEIN"/>
    <property type="match status" value="1"/>
</dbReference>
<dbReference type="HOGENOM" id="CLU_114302_0_0_1"/>
<evidence type="ECO:0000256" key="1">
    <source>
        <dbReference type="SAM" id="SignalP"/>
    </source>
</evidence>
<evidence type="ECO:0000313" key="3">
    <source>
        <dbReference type="Proteomes" id="UP000008022"/>
    </source>
</evidence>
<feature type="chain" id="PRO_5002372390" evidence="1">
    <location>
        <begin position="25"/>
        <end position="209"/>
    </location>
</feature>
<reference evidence="2" key="2">
    <citation type="submission" date="2015-06" db="UniProtKB">
        <authorList>
            <consortium name="EnsemblPlants"/>
        </authorList>
    </citation>
    <scope>IDENTIFICATION</scope>
</reference>
<dbReference type="eggNOG" id="KOG0167">
    <property type="taxonomic scope" value="Eukaryota"/>
</dbReference>
<organism evidence="2 3">
    <name type="scientific">Oryza rufipogon</name>
    <name type="common">Brownbeard rice</name>
    <name type="synonym">Asian wild rice</name>
    <dbReference type="NCBI Taxonomy" id="4529"/>
    <lineage>
        <taxon>Eukaryota</taxon>
        <taxon>Viridiplantae</taxon>
        <taxon>Streptophyta</taxon>
        <taxon>Embryophyta</taxon>
        <taxon>Tracheophyta</taxon>
        <taxon>Spermatophyta</taxon>
        <taxon>Magnoliopsida</taxon>
        <taxon>Liliopsida</taxon>
        <taxon>Poales</taxon>
        <taxon>Poaceae</taxon>
        <taxon>BOP clade</taxon>
        <taxon>Oryzoideae</taxon>
        <taxon>Oryzeae</taxon>
        <taxon>Oryzinae</taxon>
        <taxon>Oryza</taxon>
    </lineage>
</organism>
<evidence type="ECO:0000313" key="2">
    <source>
        <dbReference type="EnsemblPlants" id="ORUFI12G12220.1"/>
    </source>
</evidence>
<proteinExistence type="predicted"/>
<dbReference type="STRING" id="4529.A0A0E0RGZ0"/>
<feature type="signal peptide" evidence="1">
    <location>
        <begin position="1"/>
        <end position="24"/>
    </location>
</feature>
<dbReference type="EnsemblPlants" id="ORUFI12G12220.1">
    <property type="protein sequence ID" value="ORUFI12G12220.1"/>
    <property type="gene ID" value="ORUFI12G12220"/>
</dbReference>
<sequence length="209" mass="22371">MAKFSISLLFFSSSFVSFLTSLSASLFHPAFPHSAPLLLRLLASALSALVSVAENGAANNLGHLHSPHHLRRLDGHVLAAPGTDKATSHGKTRRDVGDAIPRHIWMLEAKAVSERDAAARALAALVATSGCRKLFKKKEQGIVNVVQLLDPSTVRGGIDARFLVSVLLAVSPSWRCQKHMGFLATEGDGAKKLANCLARGKMLGMFLRS</sequence>
<reference evidence="3" key="1">
    <citation type="submission" date="2013-06" db="EMBL/GenBank/DDBJ databases">
        <authorList>
            <person name="Zhao Q."/>
        </authorList>
    </citation>
    <scope>NUCLEOTIDE SEQUENCE</scope>
    <source>
        <strain evidence="3">cv. W1943</strain>
    </source>
</reference>
<dbReference type="PANTHER" id="PTHR46043:SF13">
    <property type="entry name" value="ARM REPEAT SUPERFAMILY PROTEIN"/>
    <property type="match status" value="1"/>
</dbReference>
<accession>A0A0E0RGZ0</accession>
<name>A0A0E0RGZ0_ORYRU</name>
<dbReference type="AlphaFoldDB" id="A0A0E0RGZ0"/>
<dbReference type="Gramene" id="ORUFI12G12220.1">
    <property type="protein sequence ID" value="ORUFI12G12220.1"/>
    <property type="gene ID" value="ORUFI12G12220"/>
</dbReference>
<dbReference type="Proteomes" id="UP000008022">
    <property type="component" value="Unassembled WGS sequence"/>
</dbReference>
<keyword evidence="3" id="KW-1185">Reference proteome</keyword>
<keyword evidence="1" id="KW-0732">Signal</keyword>